<dbReference type="Proteomes" id="UP000233551">
    <property type="component" value="Unassembled WGS sequence"/>
</dbReference>
<accession>A0A2I0HZQ4</accession>
<dbReference type="AlphaFoldDB" id="A0A2I0HZQ4"/>
<evidence type="ECO:0000313" key="1">
    <source>
        <dbReference type="EMBL" id="PKI37188.1"/>
    </source>
</evidence>
<dbReference type="STRING" id="22663.A0A2I0HZQ4"/>
<reference evidence="1 2" key="1">
    <citation type="submission" date="2017-11" db="EMBL/GenBank/DDBJ databases">
        <title>De-novo sequencing of pomegranate (Punica granatum L.) genome.</title>
        <authorList>
            <person name="Akparov Z."/>
            <person name="Amiraslanov A."/>
            <person name="Hajiyeva S."/>
            <person name="Abbasov M."/>
            <person name="Kaur K."/>
            <person name="Hamwieh A."/>
            <person name="Solovyev V."/>
            <person name="Salamov A."/>
            <person name="Braich B."/>
            <person name="Kosarev P."/>
            <person name="Mahmoud A."/>
            <person name="Hajiyev E."/>
            <person name="Babayeva S."/>
            <person name="Izzatullayeva V."/>
            <person name="Mammadov A."/>
            <person name="Mammadov A."/>
            <person name="Sharifova S."/>
            <person name="Ojaghi J."/>
            <person name="Eynullazada K."/>
            <person name="Bayramov B."/>
            <person name="Abdulazimova A."/>
            <person name="Shahmuradov I."/>
        </authorList>
    </citation>
    <scope>NUCLEOTIDE SEQUENCE [LARGE SCALE GENOMIC DNA]</scope>
    <source>
        <strain evidence="2">cv. AG2017</strain>
        <tissue evidence="1">Leaf</tissue>
    </source>
</reference>
<evidence type="ECO:0000313" key="2">
    <source>
        <dbReference type="Proteomes" id="UP000233551"/>
    </source>
</evidence>
<dbReference type="EMBL" id="PGOL01004528">
    <property type="protein sequence ID" value="PKI37188.1"/>
    <property type="molecule type" value="Genomic_DNA"/>
</dbReference>
<gene>
    <name evidence="1" type="ORF">CRG98_042419</name>
</gene>
<protein>
    <recommendedName>
        <fullName evidence="3">DNA mismatch repair proteins mutS family domain-containing protein</fullName>
    </recommendedName>
</protein>
<keyword evidence="2" id="KW-1185">Reference proteome</keyword>
<organism evidence="1 2">
    <name type="scientific">Punica granatum</name>
    <name type="common">Pomegranate</name>
    <dbReference type="NCBI Taxonomy" id="22663"/>
    <lineage>
        <taxon>Eukaryota</taxon>
        <taxon>Viridiplantae</taxon>
        <taxon>Streptophyta</taxon>
        <taxon>Embryophyta</taxon>
        <taxon>Tracheophyta</taxon>
        <taxon>Spermatophyta</taxon>
        <taxon>Magnoliopsida</taxon>
        <taxon>eudicotyledons</taxon>
        <taxon>Gunneridae</taxon>
        <taxon>Pentapetalae</taxon>
        <taxon>rosids</taxon>
        <taxon>malvids</taxon>
        <taxon>Myrtales</taxon>
        <taxon>Lythraceae</taxon>
        <taxon>Punica</taxon>
    </lineage>
</organism>
<evidence type="ECO:0008006" key="3">
    <source>
        <dbReference type="Google" id="ProtNLM"/>
    </source>
</evidence>
<proteinExistence type="predicted"/>
<name>A0A2I0HZQ4_PUNGR</name>
<sequence>MRFSLRTLQVYMACILQDCDIAYSLARCRWNQRGGSYCEAVKILLFSYEQAWHRNICLGSPSSPSGGNGILYKLHATSRSLCLLDEFGKGTLNEGVLKEVIDRAASILGSPGNNQTIDRMHYERVLAQDQQYKNALEKMLAFDKIHGDLRSFFEEILPL</sequence>
<comment type="caution">
    <text evidence="1">The sequence shown here is derived from an EMBL/GenBank/DDBJ whole genome shotgun (WGS) entry which is preliminary data.</text>
</comment>